<dbReference type="SUPFAM" id="SSF57924">
    <property type="entry name" value="Inhibitor of apoptosis (IAP) repeat"/>
    <property type="match status" value="2"/>
</dbReference>
<dbReference type="PANTHER" id="PTHR10044:SF139">
    <property type="entry name" value="DEATH-ASSOCIATED INHIBITOR OF APOPTOSIS 2"/>
    <property type="match status" value="1"/>
</dbReference>
<dbReference type="KEGG" id="lgi:LOTGIDRAFT_213786"/>
<dbReference type="AlphaFoldDB" id="V4AVE8"/>
<dbReference type="EMBL" id="KB201205">
    <property type="protein sequence ID" value="ESO98975.1"/>
    <property type="molecule type" value="Genomic_DNA"/>
</dbReference>
<dbReference type="InterPro" id="IPR050784">
    <property type="entry name" value="IAP"/>
</dbReference>
<dbReference type="Gene3D" id="1.10.1170.10">
    <property type="entry name" value="Inhibitor Of Apoptosis Protein (2mihbC-IAP-1), Chain A"/>
    <property type="match status" value="2"/>
</dbReference>
<dbReference type="CTD" id="20246446"/>
<dbReference type="SMART" id="SM00238">
    <property type="entry name" value="BIR"/>
    <property type="match status" value="2"/>
</dbReference>
<dbReference type="HOGENOM" id="CLU_016347_3_1_1"/>
<proteinExistence type="predicted"/>
<dbReference type="GO" id="GO:0005634">
    <property type="term" value="C:nucleus"/>
    <property type="evidence" value="ECO:0007669"/>
    <property type="project" value="TreeGrafter"/>
</dbReference>
<dbReference type="OMA" id="CCITISQ"/>
<dbReference type="GO" id="GO:0005737">
    <property type="term" value="C:cytoplasm"/>
    <property type="evidence" value="ECO:0007669"/>
    <property type="project" value="TreeGrafter"/>
</dbReference>
<dbReference type="GeneID" id="20246446"/>
<dbReference type="Proteomes" id="UP000030746">
    <property type="component" value="Unassembled WGS sequence"/>
</dbReference>
<gene>
    <name evidence="1" type="ORF">LOTGIDRAFT_213786</name>
</gene>
<dbReference type="Pfam" id="PF00653">
    <property type="entry name" value="BIR"/>
    <property type="match status" value="2"/>
</dbReference>
<dbReference type="OrthoDB" id="6105880at2759"/>
<keyword evidence="2" id="KW-1185">Reference proteome</keyword>
<dbReference type="CDD" id="cd00022">
    <property type="entry name" value="BIR"/>
    <property type="match status" value="2"/>
</dbReference>
<dbReference type="InterPro" id="IPR001370">
    <property type="entry name" value="BIR_rpt"/>
</dbReference>
<evidence type="ECO:0000313" key="1">
    <source>
        <dbReference type="EMBL" id="ESO98975.1"/>
    </source>
</evidence>
<reference evidence="1 2" key="1">
    <citation type="journal article" date="2013" name="Nature">
        <title>Insights into bilaterian evolution from three spiralian genomes.</title>
        <authorList>
            <person name="Simakov O."/>
            <person name="Marletaz F."/>
            <person name="Cho S.J."/>
            <person name="Edsinger-Gonzales E."/>
            <person name="Havlak P."/>
            <person name="Hellsten U."/>
            <person name="Kuo D.H."/>
            <person name="Larsson T."/>
            <person name="Lv J."/>
            <person name="Arendt D."/>
            <person name="Savage R."/>
            <person name="Osoegawa K."/>
            <person name="de Jong P."/>
            <person name="Grimwood J."/>
            <person name="Chapman J.A."/>
            <person name="Shapiro H."/>
            <person name="Aerts A."/>
            <person name="Otillar R.P."/>
            <person name="Terry A.Y."/>
            <person name="Boore J.L."/>
            <person name="Grigoriev I.V."/>
            <person name="Lindberg D.R."/>
            <person name="Seaver E.C."/>
            <person name="Weisblat D.A."/>
            <person name="Putnam N.H."/>
            <person name="Rokhsar D.S."/>
        </authorList>
    </citation>
    <scope>NUCLEOTIDE SEQUENCE [LARGE SCALE GENOMIC DNA]</scope>
</reference>
<organism evidence="1 2">
    <name type="scientific">Lottia gigantea</name>
    <name type="common">Giant owl limpet</name>
    <dbReference type="NCBI Taxonomy" id="225164"/>
    <lineage>
        <taxon>Eukaryota</taxon>
        <taxon>Metazoa</taxon>
        <taxon>Spiralia</taxon>
        <taxon>Lophotrochozoa</taxon>
        <taxon>Mollusca</taxon>
        <taxon>Gastropoda</taxon>
        <taxon>Patellogastropoda</taxon>
        <taxon>Lottioidea</taxon>
        <taxon>Lottiidae</taxon>
        <taxon>Lottia</taxon>
    </lineage>
</organism>
<sequence>MKYSTVEERLSTFVGWPHRHTPYPLDLARAGFYYIGPGDRVRCAYCNGDLNNWSATDNPLKEHIRLLPLCPFLDGSYKPVKVSQESKSGWVQTKRDRLKSFIGWNGQVDPRQLAHAGFYYLGNSDRVQCFSCQTIFRDWVAGDDPWIEHSKWYPDCPYIQLCLGKEIVKEIRRNVLKNAPIDVVDCVH</sequence>
<dbReference type="STRING" id="225164.V4AVE8"/>
<accession>V4AVE8</accession>
<protein>
    <submittedName>
        <fullName evidence="1">Uncharacterized protein</fullName>
    </submittedName>
</protein>
<name>V4AVE8_LOTGI</name>
<dbReference type="PROSITE" id="PS01282">
    <property type="entry name" value="BIR_REPEAT_1"/>
    <property type="match status" value="1"/>
</dbReference>
<evidence type="ECO:0000313" key="2">
    <source>
        <dbReference type="Proteomes" id="UP000030746"/>
    </source>
</evidence>
<dbReference type="PANTHER" id="PTHR10044">
    <property type="entry name" value="INHIBITOR OF APOPTOSIS"/>
    <property type="match status" value="1"/>
</dbReference>
<dbReference type="RefSeq" id="XP_009050595.1">
    <property type="nucleotide sequence ID" value="XM_009052347.1"/>
</dbReference>
<dbReference type="PROSITE" id="PS50143">
    <property type="entry name" value="BIR_REPEAT_2"/>
    <property type="match status" value="2"/>
</dbReference>